<comment type="subcellular location">
    <subcellularLocation>
        <location evidence="1">Cell membrane</location>
        <topology evidence="1">Multi-pass membrane protein</topology>
    </subcellularLocation>
    <subcellularLocation>
        <location evidence="8">Membrane</location>
        <topology evidence="8">Multi-pass membrane protein</topology>
    </subcellularLocation>
</comment>
<keyword evidence="4 9" id="KW-0812">Transmembrane</keyword>
<dbReference type="EMBL" id="JACHVB010000012">
    <property type="protein sequence ID" value="MBC2593013.1"/>
    <property type="molecule type" value="Genomic_DNA"/>
</dbReference>
<keyword evidence="5 8" id="KW-0653">Protein transport</keyword>
<sequence length="218" mass="24012">MGIFDFSLIERGGPLMWPLLVLSLIGFIFFVERTLYLHKGQIRTNTFVDGIKNLVRKRRLLEALTVCEETPGPVASVVKAALLNHDKSEEKMRGAIRDAALVEIPSLERRVGTIAAIAKISPLLGLLGTIVALLNAFLTMQEKGPYANASNFSGDVAQALITTATGLAIAIMAYLAHHFLHGRVRALVHDMEWVGNDIIQFLHRDVPEEESDTEKENG</sequence>
<feature type="transmembrane region" description="Helical" evidence="9">
    <location>
        <begin position="15"/>
        <end position="36"/>
    </location>
</feature>
<evidence type="ECO:0000256" key="4">
    <source>
        <dbReference type="ARBA" id="ARBA00022692"/>
    </source>
</evidence>
<dbReference type="PANTHER" id="PTHR30625">
    <property type="entry name" value="PROTEIN TOLQ"/>
    <property type="match status" value="1"/>
</dbReference>
<name>A0A842H914_9BACT</name>
<evidence type="ECO:0000259" key="10">
    <source>
        <dbReference type="Pfam" id="PF01618"/>
    </source>
</evidence>
<gene>
    <name evidence="11" type="ORF">H5P28_01950</name>
</gene>
<keyword evidence="2 8" id="KW-0813">Transport</keyword>
<comment type="similarity">
    <text evidence="8">Belongs to the exbB/tolQ family.</text>
</comment>
<evidence type="ECO:0000313" key="12">
    <source>
        <dbReference type="Proteomes" id="UP000546464"/>
    </source>
</evidence>
<dbReference type="RefSeq" id="WP_185674012.1">
    <property type="nucleotide sequence ID" value="NZ_JACHVB010000012.1"/>
</dbReference>
<organism evidence="11 12">
    <name type="scientific">Ruficoccus amylovorans</name>
    <dbReference type="NCBI Taxonomy" id="1804625"/>
    <lineage>
        <taxon>Bacteria</taxon>
        <taxon>Pseudomonadati</taxon>
        <taxon>Verrucomicrobiota</taxon>
        <taxon>Opitutia</taxon>
        <taxon>Puniceicoccales</taxon>
        <taxon>Cerasicoccaceae</taxon>
        <taxon>Ruficoccus</taxon>
    </lineage>
</organism>
<keyword evidence="12" id="KW-1185">Reference proteome</keyword>
<evidence type="ECO:0000313" key="11">
    <source>
        <dbReference type="EMBL" id="MBC2593013.1"/>
    </source>
</evidence>
<feature type="domain" description="MotA/TolQ/ExbB proton channel" evidence="10">
    <location>
        <begin position="74"/>
        <end position="192"/>
    </location>
</feature>
<evidence type="ECO:0000256" key="9">
    <source>
        <dbReference type="SAM" id="Phobius"/>
    </source>
</evidence>
<accession>A0A842H914</accession>
<keyword evidence="3" id="KW-1003">Cell membrane</keyword>
<feature type="transmembrane region" description="Helical" evidence="9">
    <location>
        <begin position="157"/>
        <end position="176"/>
    </location>
</feature>
<dbReference type="GO" id="GO:0017038">
    <property type="term" value="P:protein import"/>
    <property type="evidence" value="ECO:0007669"/>
    <property type="project" value="TreeGrafter"/>
</dbReference>
<dbReference type="AlphaFoldDB" id="A0A842H914"/>
<evidence type="ECO:0000256" key="2">
    <source>
        <dbReference type="ARBA" id="ARBA00022448"/>
    </source>
</evidence>
<dbReference type="Proteomes" id="UP000546464">
    <property type="component" value="Unassembled WGS sequence"/>
</dbReference>
<keyword evidence="7 9" id="KW-0472">Membrane</keyword>
<protein>
    <submittedName>
        <fullName evidence="11">MotA/TolQ/ExbB proton channel family protein</fullName>
    </submittedName>
</protein>
<dbReference type="Pfam" id="PF01618">
    <property type="entry name" value="MotA_ExbB"/>
    <property type="match status" value="1"/>
</dbReference>
<comment type="caution">
    <text evidence="11">The sequence shown here is derived from an EMBL/GenBank/DDBJ whole genome shotgun (WGS) entry which is preliminary data.</text>
</comment>
<proteinExistence type="inferred from homology"/>
<evidence type="ECO:0000256" key="5">
    <source>
        <dbReference type="ARBA" id="ARBA00022927"/>
    </source>
</evidence>
<dbReference type="PANTHER" id="PTHR30625:SF15">
    <property type="entry name" value="BIOPOLYMER TRANSPORT PROTEIN EXBB"/>
    <property type="match status" value="1"/>
</dbReference>
<evidence type="ECO:0000256" key="6">
    <source>
        <dbReference type="ARBA" id="ARBA00022989"/>
    </source>
</evidence>
<feature type="transmembrane region" description="Helical" evidence="9">
    <location>
        <begin position="116"/>
        <end position="137"/>
    </location>
</feature>
<evidence type="ECO:0000256" key="8">
    <source>
        <dbReference type="RuleBase" id="RU004057"/>
    </source>
</evidence>
<dbReference type="InterPro" id="IPR002898">
    <property type="entry name" value="MotA_ExbB_proton_chnl"/>
</dbReference>
<reference evidence="11 12" key="1">
    <citation type="submission" date="2020-07" db="EMBL/GenBank/DDBJ databases">
        <authorList>
            <person name="Feng X."/>
        </authorList>
    </citation>
    <scope>NUCLEOTIDE SEQUENCE [LARGE SCALE GENOMIC DNA]</scope>
    <source>
        <strain evidence="11 12">JCM31066</strain>
    </source>
</reference>
<keyword evidence="6 9" id="KW-1133">Transmembrane helix</keyword>
<evidence type="ECO:0000256" key="1">
    <source>
        <dbReference type="ARBA" id="ARBA00004651"/>
    </source>
</evidence>
<evidence type="ECO:0000256" key="3">
    <source>
        <dbReference type="ARBA" id="ARBA00022475"/>
    </source>
</evidence>
<dbReference type="GO" id="GO:0005886">
    <property type="term" value="C:plasma membrane"/>
    <property type="evidence" value="ECO:0007669"/>
    <property type="project" value="UniProtKB-SubCell"/>
</dbReference>
<evidence type="ECO:0000256" key="7">
    <source>
        <dbReference type="ARBA" id="ARBA00023136"/>
    </source>
</evidence>
<dbReference type="InterPro" id="IPR050790">
    <property type="entry name" value="ExbB/TolQ_transport"/>
</dbReference>